<evidence type="ECO:0000256" key="2">
    <source>
        <dbReference type="ARBA" id="ARBA00023125"/>
    </source>
</evidence>
<keyword evidence="3" id="KW-0804">Transcription</keyword>
<dbReference type="InterPro" id="IPR003035">
    <property type="entry name" value="RWP-RK_dom"/>
</dbReference>
<keyword evidence="9" id="KW-1185">Reference proteome</keyword>
<sequence>MNGEVFGDDSRSKVWNDLQSRCYLPARPDNNRRYLTSLMVFGNREVEETQSPLPESFCKLMTNQNIIDPQMIMVKITNVLRVLSFREPRVLVQFWSPVTVRKRCLLTTLDQPFGLGMVDEGLYLYRLESEQRMFVVDGEHREDLGPPGRAYRQKLPEWSLDAHGLSNTQCAQDRFASYNIKGYISLPVFEPDSGCCVGVLELITSSNYVDYAFEVRQLSTALKEENLQSPNVFEDTISYVRDERRQHELDEIFLVLKQVCDIQKLPIAQTWGLSGYSSSVEYSGNLVQSCSSFNKSCIGKVCMSTTGLPFYVRDLSMWGFHEACKERHQHKSHGVVGTSLSSHGLCFCEDVSKLGEDEYPLVPYAQMNGITGCLAVYLKSLELNVEYVIELFLPPCFKNEADLQSLVKTVKQQIKNASRIQLGIMSFPQVIGGTPLDWNLESPPLTEKDVPLELELLADNRINNGDVTYSKEQNEVAYVEHMKEDNLDNEPCNSGTAGTSQNVVSYLEDGIKDFDINKGVRRKNATESFDGPSKKRSRSDRPISFEEISKHFEKTMDEAADALHVSRSTLKRICRNLGIPRWPYRNGPDKSDSLKLSHQTDVAIHASEKALTTLVLGAPIESLDATNRSHDTATLTQHDKHHSAPVFHQKEQTDLPGGCAEADTPVAENSIANTAAADTLQDVMIKATYRENTVKFPFVPSDGLVKLEELIASRFQLGLGSFSLKYEDEDGDMILIACDIDIKASVDACRQLDAQTLVRLLVLPVHQSPDA</sequence>
<dbReference type="InterPro" id="IPR055081">
    <property type="entry name" value="NLP1-9_GAF"/>
</dbReference>
<feature type="domain" description="RWP-RK" evidence="6">
    <location>
        <begin position="529"/>
        <end position="610"/>
    </location>
</feature>
<evidence type="ECO:0000256" key="5">
    <source>
        <dbReference type="SAM" id="MobiDB-lite"/>
    </source>
</evidence>
<reference evidence="8 9" key="1">
    <citation type="submission" date="2019-05" db="EMBL/GenBank/DDBJ databases">
        <title>Mikania micrantha, genome provides insights into the molecular mechanism of rapid growth.</title>
        <authorList>
            <person name="Liu B."/>
        </authorList>
    </citation>
    <scope>NUCLEOTIDE SEQUENCE [LARGE SCALE GENOMIC DNA]</scope>
    <source>
        <strain evidence="8">NLD-2019</strain>
        <tissue evidence="8">Leaf</tissue>
    </source>
</reference>
<feature type="region of interest" description="Disordered" evidence="5">
    <location>
        <begin position="523"/>
        <end position="542"/>
    </location>
</feature>
<dbReference type="InterPro" id="IPR000270">
    <property type="entry name" value="PB1_dom"/>
</dbReference>
<feature type="domain" description="PB1" evidence="7">
    <location>
        <begin position="682"/>
        <end position="768"/>
    </location>
</feature>
<evidence type="ECO:0000256" key="1">
    <source>
        <dbReference type="ARBA" id="ARBA00023015"/>
    </source>
</evidence>
<evidence type="ECO:0000313" key="9">
    <source>
        <dbReference type="Proteomes" id="UP000326396"/>
    </source>
</evidence>
<dbReference type="PANTHER" id="PTHR32002">
    <property type="entry name" value="PROTEIN NLP8"/>
    <property type="match status" value="1"/>
</dbReference>
<dbReference type="InterPro" id="IPR045012">
    <property type="entry name" value="NLP"/>
</dbReference>
<evidence type="ECO:0000256" key="3">
    <source>
        <dbReference type="ARBA" id="ARBA00023163"/>
    </source>
</evidence>
<evidence type="ECO:0000313" key="8">
    <source>
        <dbReference type="EMBL" id="KAD3641648.1"/>
    </source>
</evidence>
<dbReference type="Pfam" id="PF22922">
    <property type="entry name" value="GAF_NLP"/>
    <property type="match status" value="1"/>
</dbReference>
<name>A0A5N6MNF4_9ASTR</name>
<dbReference type="PANTHER" id="PTHR32002:SF35">
    <property type="entry name" value="PROTEIN NLP6"/>
    <property type="match status" value="1"/>
</dbReference>
<dbReference type="SUPFAM" id="SSF54277">
    <property type="entry name" value="CAD &amp; PB1 domains"/>
    <property type="match status" value="1"/>
</dbReference>
<proteinExistence type="predicted"/>
<evidence type="ECO:0000259" key="6">
    <source>
        <dbReference type="PROSITE" id="PS51519"/>
    </source>
</evidence>
<dbReference type="GO" id="GO:0003677">
    <property type="term" value="F:DNA binding"/>
    <property type="evidence" value="ECO:0007669"/>
    <property type="project" value="UniProtKB-KW"/>
</dbReference>
<keyword evidence="2" id="KW-0238">DNA-binding</keyword>
<accession>A0A5N6MNF4</accession>
<dbReference type="Pfam" id="PF00564">
    <property type="entry name" value="PB1"/>
    <property type="match status" value="1"/>
</dbReference>
<dbReference type="SMART" id="SM00666">
    <property type="entry name" value="PB1"/>
    <property type="match status" value="1"/>
</dbReference>
<dbReference type="PROSITE" id="PS51745">
    <property type="entry name" value="PB1"/>
    <property type="match status" value="1"/>
</dbReference>
<gene>
    <name evidence="8" type="ORF">E3N88_30872</name>
</gene>
<evidence type="ECO:0000259" key="7">
    <source>
        <dbReference type="PROSITE" id="PS51745"/>
    </source>
</evidence>
<dbReference type="PROSITE" id="PS51519">
    <property type="entry name" value="RWP_RK"/>
    <property type="match status" value="1"/>
</dbReference>
<keyword evidence="4" id="KW-0539">Nucleus</keyword>
<keyword evidence="1" id="KW-0805">Transcription regulation</keyword>
<evidence type="ECO:0000256" key="4">
    <source>
        <dbReference type="ARBA" id="ARBA00023242"/>
    </source>
</evidence>
<dbReference type="Proteomes" id="UP000326396">
    <property type="component" value="Linkage Group LG5"/>
</dbReference>
<evidence type="ECO:0008006" key="10">
    <source>
        <dbReference type="Google" id="ProtNLM"/>
    </source>
</evidence>
<dbReference type="Gene3D" id="3.10.20.90">
    <property type="entry name" value="Phosphatidylinositol 3-kinase Catalytic Subunit, Chain A, domain 1"/>
    <property type="match status" value="1"/>
</dbReference>
<dbReference type="EMBL" id="SZYD01000015">
    <property type="protein sequence ID" value="KAD3641648.1"/>
    <property type="molecule type" value="Genomic_DNA"/>
</dbReference>
<comment type="caution">
    <text evidence="8">The sequence shown here is derived from an EMBL/GenBank/DDBJ whole genome shotgun (WGS) entry which is preliminary data.</text>
</comment>
<dbReference type="AlphaFoldDB" id="A0A5N6MNF4"/>
<dbReference type="InterPro" id="IPR053793">
    <property type="entry name" value="PB1-like"/>
</dbReference>
<organism evidence="8 9">
    <name type="scientific">Mikania micrantha</name>
    <name type="common">bitter vine</name>
    <dbReference type="NCBI Taxonomy" id="192012"/>
    <lineage>
        <taxon>Eukaryota</taxon>
        <taxon>Viridiplantae</taxon>
        <taxon>Streptophyta</taxon>
        <taxon>Embryophyta</taxon>
        <taxon>Tracheophyta</taxon>
        <taxon>Spermatophyta</taxon>
        <taxon>Magnoliopsida</taxon>
        <taxon>eudicotyledons</taxon>
        <taxon>Gunneridae</taxon>
        <taxon>Pentapetalae</taxon>
        <taxon>asterids</taxon>
        <taxon>campanulids</taxon>
        <taxon>Asterales</taxon>
        <taxon>Asteraceae</taxon>
        <taxon>Asteroideae</taxon>
        <taxon>Heliantheae alliance</taxon>
        <taxon>Eupatorieae</taxon>
        <taxon>Mikania</taxon>
    </lineage>
</organism>
<protein>
    <recommendedName>
        <fullName evidence="10">PB1 domain-containing protein</fullName>
    </recommendedName>
</protein>
<dbReference type="OrthoDB" id="6270329at2759"/>
<dbReference type="GO" id="GO:0003700">
    <property type="term" value="F:DNA-binding transcription factor activity"/>
    <property type="evidence" value="ECO:0007669"/>
    <property type="project" value="InterPro"/>
</dbReference>
<dbReference type="Pfam" id="PF02042">
    <property type="entry name" value="RWP-RK"/>
    <property type="match status" value="1"/>
</dbReference>